<dbReference type="InterPro" id="IPR001753">
    <property type="entry name" value="Enoyl-CoA_hydra/iso"/>
</dbReference>
<dbReference type="PANTHER" id="PTHR42964:SF1">
    <property type="entry name" value="POLYKETIDE BIOSYNTHESIS ENOYL-COA HYDRATASE PKSH-RELATED"/>
    <property type="match status" value="1"/>
</dbReference>
<keyword evidence="3" id="KW-0456">Lyase</keyword>
<dbReference type="PROSITE" id="PS00166">
    <property type="entry name" value="ENOYL_COA_HYDRATASE"/>
    <property type="match status" value="1"/>
</dbReference>
<organism evidence="3 4">
    <name type="scientific">Rhizorhabdus wittichii (strain DSM 6014 / CCUG 31198 / JCM 15750 / NBRC 105917 / EY 4224 / RW1)</name>
    <name type="common">Sphingomonas wittichii</name>
    <dbReference type="NCBI Taxonomy" id="392499"/>
    <lineage>
        <taxon>Bacteria</taxon>
        <taxon>Pseudomonadati</taxon>
        <taxon>Pseudomonadota</taxon>
        <taxon>Alphaproteobacteria</taxon>
        <taxon>Sphingomonadales</taxon>
        <taxon>Sphingomonadaceae</taxon>
        <taxon>Rhizorhabdus</taxon>
    </lineage>
</organism>
<dbReference type="Pfam" id="PF00378">
    <property type="entry name" value="ECH_1"/>
    <property type="match status" value="1"/>
</dbReference>
<evidence type="ECO:0000256" key="2">
    <source>
        <dbReference type="RuleBase" id="RU003707"/>
    </source>
</evidence>
<evidence type="ECO:0000313" key="3">
    <source>
        <dbReference type="EMBL" id="ABQ67379.1"/>
    </source>
</evidence>
<dbReference type="CDD" id="cd06558">
    <property type="entry name" value="crotonase-like"/>
    <property type="match status" value="1"/>
</dbReference>
<dbReference type="EC" id="4.2.1.17" evidence="3"/>
<dbReference type="InterPro" id="IPR051683">
    <property type="entry name" value="Enoyl-CoA_Hydratase/Isomerase"/>
</dbReference>
<proteinExistence type="inferred from homology"/>
<name>A0A9J9H9W0_RHIWR</name>
<evidence type="ECO:0000313" key="4">
    <source>
        <dbReference type="Proteomes" id="UP000001989"/>
    </source>
</evidence>
<dbReference type="SUPFAM" id="SSF52096">
    <property type="entry name" value="ClpP/crotonase"/>
    <property type="match status" value="1"/>
</dbReference>
<dbReference type="EMBL" id="CP000699">
    <property type="protein sequence ID" value="ABQ67379.1"/>
    <property type="molecule type" value="Genomic_DNA"/>
</dbReference>
<dbReference type="Gene3D" id="3.90.226.10">
    <property type="entry name" value="2-enoyl-CoA Hydratase, Chain A, domain 1"/>
    <property type="match status" value="1"/>
</dbReference>
<keyword evidence="4" id="KW-1185">Reference proteome</keyword>
<dbReference type="AlphaFoldDB" id="A0A9J9H9W0"/>
<reference evidence="3 4" key="1">
    <citation type="journal article" date="2010" name="J. Bacteriol.">
        <title>Genome sequence of the dioxin-mineralizing bacterium Sphingomonas wittichii RW1.</title>
        <authorList>
            <person name="Miller T.R."/>
            <person name="Delcher A.L."/>
            <person name="Salzberg S.L."/>
            <person name="Saunders E."/>
            <person name="Detter J.C."/>
            <person name="Halden R.U."/>
        </authorList>
    </citation>
    <scope>NUCLEOTIDE SEQUENCE [LARGE SCALE GENOMIC DNA]</scope>
    <source>
        <strain evidence="4">DSM 6014 / CCUG 31198 / JCM 15750 / NBRC 105917 / EY 4224 / RW1</strain>
    </source>
</reference>
<gene>
    <name evidence="3" type="ordered locus">Swit_1012</name>
</gene>
<comment type="similarity">
    <text evidence="1 2">Belongs to the enoyl-CoA hydratase/isomerase family.</text>
</comment>
<dbReference type="InterPro" id="IPR029045">
    <property type="entry name" value="ClpP/crotonase-like_dom_sf"/>
</dbReference>
<dbReference type="KEGG" id="swi:Swit_1012"/>
<dbReference type="GO" id="GO:0004300">
    <property type="term" value="F:enoyl-CoA hydratase activity"/>
    <property type="evidence" value="ECO:0007669"/>
    <property type="project" value="UniProtKB-EC"/>
</dbReference>
<dbReference type="Proteomes" id="UP000001989">
    <property type="component" value="Chromosome"/>
</dbReference>
<dbReference type="GO" id="GO:0008300">
    <property type="term" value="P:isoprenoid catabolic process"/>
    <property type="evidence" value="ECO:0007669"/>
    <property type="project" value="TreeGrafter"/>
</dbReference>
<accession>A0A9J9H9W0</accession>
<evidence type="ECO:0000256" key="1">
    <source>
        <dbReference type="ARBA" id="ARBA00005254"/>
    </source>
</evidence>
<dbReference type="InterPro" id="IPR014748">
    <property type="entry name" value="Enoyl-CoA_hydra_C"/>
</dbReference>
<dbReference type="PANTHER" id="PTHR42964">
    <property type="entry name" value="ENOYL-COA HYDRATASE"/>
    <property type="match status" value="1"/>
</dbReference>
<dbReference type="InterPro" id="IPR018376">
    <property type="entry name" value="Enoyl-CoA_hyd/isom_CS"/>
</dbReference>
<sequence length="264" mass="27675">MNDKNPEVLRIERTDGVDWVTLNRPDRLNALDDRLVAALTDYARGLHDADAPRVVVLRGAGRAFCAGLDLDGMRSGDALTADALLRQQTAISGLILALRRAPQPIVGLIHGAACGGGFALALASDIRIAATGARMNAAFIRLGLSGCDVGVSYLLPRLVGASVASELLFTGDFIAADRALATGLVSRIVEEADLVAAAEPFIAAMLAASPIGLRMTKECLRASIDAPSLESAIAMEDRTQVLCALGGNLAEGIAAFREKRPARY</sequence>
<protein>
    <submittedName>
        <fullName evidence="3">Enoyl-CoA hydratase</fullName>
        <ecNumber evidence="3">4.2.1.17</ecNumber>
    </submittedName>
</protein>
<dbReference type="Gene3D" id="1.10.12.10">
    <property type="entry name" value="Lyase 2-enoyl-coa Hydratase, Chain A, domain 2"/>
    <property type="match status" value="1"/>
</dbReference>
<dbReference type="OrthoDB" id="9777711at2"/>